<dbReference type="GO" id="GO:0016491">
    <property type="term" value="F:oxidoreductase activity"/>
    <property type="evidence" value="ECO:0007669"/>
    <property type="project" value="UniProtKB-KW"/>
</dbReference>
<feature type="region of interest" description="Disordered" evidence="3">
    <location>
        <begin position="374"/>
        <end position="448"/>
    </location>
</feature>
<feature type="compositionally biased region" description="Basic and acidic residues" evidence="3">
    <location>
        <begin position="374"/>
        <end position="398"/>
    </location>
</feature>
<keyword evidence="2" id="KW-0560">Oxidoreductase</keyword>
<keyword evidence="4" id="KW-1133">Transmembrane helix</keyword>
<evidence type="ECO:0000256" key="4">
    <source>
        <dbReference type="SAM" id="Phobius"/>
    </source>
</evidence>
<name>A0AAN6S7Z7_9PEZI</name>
<organism evidence="5 6">
    <name type="scientific">Diplogelasinospora grovesii</name>
    <dbReference type="NCBI Taxonomy" id="303347"/>
    <lineage>
        <taxon>Eukaryota</taxon>
        <taxon>Fungi</taxon>
        <taxon>Dikarya</taxon>
        <taxon>Ascomycota</taxon>
        <taxon>Pezizomycotina</taxon>
        <taxon>Sordariomycetes</taxon>
        <taxon>Sordariomycetidae</taxon>
        <taxon>Sordariales</taxon>
        <taxon>Diplogelasinosporaceae</taxon>
        <taxon>Diplogelasinospora</taxon>
    </lineage>
</organism>
<keyword evidence="4" id="KW-0472">Membrane</keyword>
<comment type="caution">
    <text evidence="5">The sequence shown here is derived from an EMBL/GenBank/DDBJ whole genome shotgun (WGS) entry which is preliminary data.</text>
</comment>
<dbReference type="InterPro" id="IPR002347">
    <property type="entry name" value="SDR_fam"/>
</dbReference>
<keyword evidence="4" id="KW-0812">Transmembrane</keyword>
<reference evidence="6" key="1">
    <citation type="journal article" date="2023" name="Mol. Phylogenet. Evol.">
        <title>Genome-scale phylogeny and comparative genomics of the fungal order Sordariales.</title>
        <authorList>
            <person name="Hensen N."/>
            <person name="Bonometti L."/>
            <person name="Westerberg I."/>
            <person name="Brannstrom I.O."/>
            <person name="Guillou S."/>
            <person name="Cros-Aarteil S."/>
            <person name="Calhoun S."/>
            <person name="Haridas S."/>
            <person name="Kuo A."/>
            <person name="Mondo S."/>
            <person name="Pangilinan J."/>
            <person name="Riley R."/>
            <person name="LaButti K."/>
            <person name="Andreopoulos B."/>
            <person name="Lipzen A."/>
            <person name="Chen C."/>
            <person name="Yan M."/>
            <person name="Daum C."/>
            <person name="Ng V."/>
            <person name="Clum A."/>
            <person name="Steindorff A."/>
            <person name="Ohm R.A."/>
            <person name="Martin F."/>
            <person name="Silar P."/>
            <person name="Natvig D.O."/>
            <person name="Lalanne C."/>
            <person name="Gautier V."/>
            <person name="Ament-Velasquez S.L."/>
            <person name="Kruys A."/>
            <person name="Hutchinson M.I."/>
            <person name="Powell A.J."/>
            <person name="Barry K."/>
            <person name="Miller A.N."/>
            <person name="Grigoriev I.V."/>
            <person name="Debuchy R."/>
            <person name="Gladieux P."/>
            <person name="Hiltunen Thoren M."/>
            <person name="Johannesson H."/>
        </authorList>
    </citation>
    <scope>NUCLEOTIDE SEQUENCE [LARGE SCALE GENOMIC DNA]</scope>
    <source>
        <strain evidence="6">CBS 340.73</strain>
    </source>
</reference>
<dbReference type="Pfam" id="PF00106">
    <property type="entry name" value="adh_short"/>
    <property type="match status" value="1"/>
</dbReference>
<dbReference type="Gene3D" id="3.40.50.720">
    <property type="entry name" value="NAD(P)-binding Rossmann-like Domain"/>
    <property type="match status" value="1"/>
</dbReference>
<dbReference type="EMBL" id="MU853763">
    <property type="protein sequence ID" value="KAK3943834.1"/>
    <property type="molecule type" value="Genomic_DNA"/>
</dbReference>
<dbReference type="AlphaFoldDB" id="A0AAN6S7Z7"/>
<dbReference type="Proteomes" id="UP001303473">
    <property type="component" value="Unassembled WGS sequence"/>
</dbReference>
<feature type="compositionally biased region" description="Low complexity" evidence="3">
    <location>
        <begin position="419"/>
        <end position="431"/>
    </location>
</feature>
<evidence type="ECO:0000256" key="1">
    <source>
        <dbReference type="ARBA" id="ARBA00006484"/>
    </source>
</evidence>
<evidence type="ECO:0000256" key="2">
    <source>
        <dbReference type="ARBA" id="ARBA00023002"/>
    </source>
</evidence>
<dbReference type="SUPFAM" id="SSF51735">
    <property type="entry name" value="NAD(P)-binding Rossmann-fold domains"/>
    <property type="match status" value="1"/>
</dbReference>
<proteinExistence type="inferred from homology"/>
<dbReference type="PANTHER" id="PTHR24320:SF285">
    <property type="entry name" value="RETINOL DEHYDROGENASE 14"/>
    <property type="match status" value="1"/>
</dbReference>
<evidence type="ECO:0000256" key="3">
    <source>
        <dbReference type="SAM" id="MobiDB-lite"/>
    </source>
</evidence>
<feature type="transmembrane region" description="Helical" evidence="4">
    <location>
        <begin position="284"/>
        <end position="303"/>
    </location>
</feature>
<protein>
    <submittedName>
        <fullName evidence="5">Retinol dehydrogenase</fullName>
    </submittedName>
</protein>
<feature type="compositionally biased region" description="Basic and acidic residues" evidence="3">
    <location>
        <begin position="407"/>
        <end position="418"/>
    </location>
</feature>
<evidence type="ECO:0000313" key="5">
    <source>
        <dbReference type="EMBL" id="KAK3943834.1"/>
    </source>
</evidence>
<accession>A0AAN6S7Z7</accession>
<gene>
    <name evidence="5" type="ORF">QBC46DRAFT_281073</name>
</gene>
<sequence length="448" mass="50104">MPVPFMAHVYQNGLPAWFPDPWLLLKVSSAVSAVGLTKWYTSGRFCLSERNMHGRVVMLTGGTSGIGAAAAFELAKRGAQLILLTHQPASDPFLVEFIDDMRERTGNNMIYAEQVDLSSLHSIRLFATKWINNSPPRRLDMVILCAATLTPPGKPRTTTNEGNGGVETTWMVNYLANFHLLSILNPAIKAQPFDRDVRIIMTTCSSYISAPPLEAVQGPDDSKGWSPSKAYARSKLALMTFGLAYQKHLDAYKRPDELPMNSKVIFVDPGYARTPGMTRWLTRGSIWGLFVYMFMYILSWLFLKSSAMGAQSILFAALDGSLGPGRGKGGELIKECIKVDYARKDVHDDKIAQRLWESSDKLIERIEKEEAVKRARAKKEQEEREKEKKEKEKEKLEEIESLVNSIKEGKKKEKEEAAQKGSSGSSNNGKSGQHKKGRYQKPTGKPLR</sequence>
<comment type="similarity">
    <text evidence="1">Belongs to the short-chain dehydrogenases/reductases (SDR) family.</text>
</comment>
<keyword evidence="6" id="KW-1185">Reference proteome</keyword>
<dbReference type="PANTHER" id="PTHR24320">
    <property type="entry name" value="RETINOL DEHYDROGENASE"/>
    <property type="match status" value="1"/>
</dbReference>
<dbReference type="InterPro" id="IPR036291">
    <property type="entry name" value="NAD(P)-bd_dom_sf"/>
</dbReference>
<evidence type="ECO:0000313" key="6">
    <source>
        <dbReference type="Proteomes" id="UP001303473"/>
    </source>
</evidence>